<organism evidence="2 3">
    <name type="scientific">Streptomyces hazeniae</name>
    <dbReference type="NCBI Taxonomy" id="3075538"/>
    <lineage>
        <taxon>Bacteria</taxon>
        <taxon>Bacillati</taxon>
        <taxon>Actinomycetota</taxon>
        <taxon>Actinomycetes</taxon>
        <taxon>Kitasatosporales</taxon>
        <taxon>Streptomycetaceae</taxon>
        <taxon>Streptomyces</taxon>
    </lineage>
</organism>
<feature type="chain" id="PRO_5046000058" description="Peptidase inhibitor family I36" evidence="1">
    <location>
        <begin position="27"/>
        <end position="123"/>
    </location>
</feature>
<accession>A0ABU2NYR1</accession>
<protein>
    <recommendedName>
        <fullName evidence="4">Peptidase inhibitor family I36</fullName>
    </recommendedName>
</protein>
<dbReference type="Proteomes" id="UP001183414">
    <property type="component" value="Unassembled WGS sequence"/>
</dbReference>
<evidence type="ECO:0008006" key="4">
    <source>
        <dbReference type="Google" id="ProtNLM"/>
    </source>
</evidence>
<dbReference type="EMBL" id="JAVREQ010000030">
    <property type="protein sequence ID" value="MDT0382123.1"/>
    <property type="molecule type" value="Genomic_DNA"/>
</dbReference>
<keyword evidence="1" id="KW-0732">Signal</keyword>
<evidence type="ECO:0000313" key="2">
    <source>
        <dbReference type="EMBL" id="MDT0382123.1"/>
    </source>
</evidence>
<feature type="signal peptide" evidence="1">
    <location>
        <begin position="1"/>
        <end position="26"/>
    </location>
</feature>
<keyword evidence="3" id="KW-1185">Reference proteome</keyword>
<gene>
    <name evidence="2" type="ORF">RM572_25510</name>
</gene>
<evidence type="ECO:0000256" key="1">
    <source>
        <dbReference type="SAM" id="SignalP"/>
    </source>
</evidence>
<name>A0ABU2NYR1_9ACTN</name>
<proteinExistence type="predicted"/>
<sequence>MRRRILQRAAALAFTLGALTTVGATAAQAAPAGSTYQGCPYGAVCIYPNASWNNGNPEHVYWSYGAHNLTDEYGVHRLFNNQSGGATARTCTGFNGTGCQGYLQAFTYIDKDLTPINSITLQP</sequence>
<dbReference type="RefSeq" id="WP_311675731.1">
    <property type="nucleotide sequence ID" value="NZ_JAVREQ010000030.1"/>
</dbReference>
<reference evidence="3" key="1">
    <citation type="submission" date="2023-07" db="EMBL/GenBank/DDBJ databases">
        <title>30 novel species of actinomycetes from the DSMZ collection.</title>
        <authorList>
            <person name="Nouioui I."/>
        </authorList>
    </citation>
    <scope>NUCLEOTIDE SEQUENCE [LARGE SCALE GENOMIC DNA]</scope>
    <source>
        <strain evidence="3">DSM 42041</strain>
    </source>
</reference>
<evidence type="ECO:0000313" key="3">
    <source>
        <dbReference type="Proteomes" id="UP001183414"/>
    </source>
</evidence>
<comment type="caution">
    <text evidence="2">The sequence shown here is derived from an EMBL/GenBank/DDBJ whole genome shotgun (WGS) entry which is preliminary data.</text>
</comment>